<organism evidence="1 2">
    <name type="scientific">Botrytis paeoniae</name>
    <dbReference type="NCBI Taxonomy" id="278948"/>
    <lineage>
        <taxon>Eukaryota</taxon>
        <taxon>Fungi</taxon>
        <taxon>Dikarya</taxon>
        <taxon>Ascomycota</taxon>
        <taxon>Pezizomycotina</taxon>
        <taxon>Leotiomycetes</taxon>
        <taxon>Helotiales</taxon>
        <taxon>Sclerotiniaceae</taxon>
        <taxon>Botrytis</taxon>
    </lineage>
</organism>
<sequence length="481" mass="53632">MSNDNLQVKLVFWQSDQHKAPITDTSPATLRNSLIRLWRPRVLSWIFEEVALIPDSVNARRQICLTLQHAQLGTNDEGVENAISALCQYIFLDSSVTALDTILTNNNLNMGPFSETTMTATDRIFGRSYSFENLKQLGGFEALMQKATQRPGHAISRNATKWFHAPLYAGLCITNLLMFIDSPLAAFTDDVNTKAESDDEEVQKLLSGVRCITNLARALASMAPTAHDKIKEQLAKLDSTERRTLLRRETMNLGTRVILLEEIVQRLSKILLSIAPENLQRLMRYSAGDSGNRDPNVSETRELCSIITRMMCANEPLHDAALIYQDSCMADTTKSATFTAGSLGTLLVSGGLVAFPPAGSVVLLASLTGVCVSLVSTGVFAQNTISNGIALHKSWKLKPVMDRIYLSLTSCRLFLLLIISRVLPFLDRESDHYRQFRSMFDTKLDIELDNLNQPGYLFQNVETMVTQIRSAIEELQNQIIH</sequence>
<comment type="caution">
    <text evidence="1">The sequence shown here is derived from an EMBL/GenBank/DDBJ whole genome shotgun (WGS) entry which is preliminary data.</text>
</comment>
<gene>
    <name evidence="1" type="ORF">BPAE_0020g00290</name>
</gene>
<name>A0A4Z1FVX3_9HELO</name>
<keyword evidence="2" id="KW-1185">Reference proteome</keyword>
<reference evidence="1 2" key="1">
    <citation type="submission" date="2017-12" db="EMBL/GenBank/DDBJ databases">
        <title>Comparative genomics of Botrytis spp.</title>
        <authorList>
            <person name="Valero-Jimenez C.A."/>
            <person name="Tapia P."/>
            <person name="Veloso J."/>
            <person name="Silva-Moreno E."/>
            <person name="Staats M."/>
            <person name="Valdes J.H."/>
            <person name="Van Kan J.A.L."/>
        </authorList>
    </citation>
    <scope>NUCLEOTIDE SEQUENCE [LARGE SCALE GENOMIC DNA]</scope>
    <source>
        <strain evidence="1 2">Bp0003</strain>
    </source>
</reference>
<accession>A0A4Z1FVX3</accession>
<dbReference type="AlphaFoldDB" id="A0A4Z1FVX3"/>
<dbReference type="Proteomes" id="UP000297910">
    <property type="component" value="Unassembled WGS sequence"/>
</dbReference>
<evidence type="ECO:0000313" key="1">
    <source>
        <dbReference type="EMBL" id="TGO28984.1"/>
    </source>
</evidence>
<dbReference type="EMBL" id="PQXI01000020">
    <property type="protein sequence ID" value="TGO28984.1"/>
    <property type="molecule type" value="Genomic_DNA"/>
</dbReference>
<protein>
    <submittedName>
        <fullName evidence="1">Uncharacterized protein</fullName>
    </submittedName>
</protein>
<evidence type="ECO:0000313" key="2">
    <source>
        <dbReference type="Proteomes" id="UP000297910"/>
    </source>
</evidence>
<proteinExistence type="predicted"/>